<evidence type="ECO:0000313" key="1">
    <source>
        <dbReference type="EMBL" id="CAB3821250.1"/>
    </source>
</evidence>
<dbReference type="PANTHER" id="PTHR38778:SF1">
    <property type="entry name" value="CYTOPLASMIC PROTEIN"/>
    <property type="match status" value="1"/>
</dbReference>
<proteinExistence type="predicted"/>
<evidence type="ECO:0008006" key="3">
    <source>
        <dbReference type="Google" id="ProtNLM"/>
    </source>
</evidence>
<protein>
    <recommendedName>
        <fullName evidence="3">DUF469 domain-containing protein</fullName>
    </recommendedName>
</protein>
<dbReference type="EMBL" id="CADIKR010000001">
    <property type="protein sequence ID" value="CAB3821250.1"/>
    <property type="molecule type" value="Genomic_DNA"/>
</dbReference>
<dbReference type="Pfam" id="PF04320">
    <property type="entry name" value="YggL_50S_bp"/>
    <property type="match status" value="1"/>
</dbReference>
<comment type="caution">
    <text evidence="1">The sequence shown here is derived from an EMBL/GenBank/DDBJ whole genome shotgun (WGS) entry which is preliminary data.</text>
</comment>
<accession>A0ABM8L755</accession>
<dbReference type="Proteomes" id="UP000507140">
    <property type="component" value="Unassembled WGS sequence"/>
</dbReference>
<reference evidence="1 2" key="1">
    <citation type="submission" date="2020-04" db="EMBL/GenBank/DDBJ databases">
        <authorList>
            <person name="De Canck E."/>
        </authorList>
    </citation>
    <scope>NUCLEOTIDE SEQUENCE [LARGE SCALE GENOMIC DNA]</scope>
    <source>
        <strain evidence="1 2">LMG 3415</strain>
    </source>
</reference>
<dbReference type="PANTHER" id="PTHR38778">
    <property type="entry name" value="CYTOPLASMIC PROTEIN-RELATED"/>
    <property type="match status" value="1"/>
</dbReference>
<keyword evidence="2" id="KW-1185">Reference proteome</keyword>
<evidence type="ECO:0000313" key="2">
    <source>
        <dbReference type="Proteomes" id="UP000507140"/>
    </source>
</evidence>
<gene>
    <name evidence="1" type="ORF">LMG3415_00414</name>
</gene>
<organism evidence="1 2">
    <name type="scientific">Achromobacter mucicolens</name>
    <dbReference type="NCBI Taxonomy" id="1389922"/>
    <lineage>
        <taxon>Bacteria</taxon>
        <taxon>Pseudomonadati</taxon>
        <taxon>Pseudomonadota</taxon>
        <taxon>Betaproteobacteria</taxon>
        <taxon>Burkholderiales</taxon>
        <taxon>Alcaligenaceae</taxon>
        <taxon>Achromobacter</taxon>
    </lineage>
</organism>
<sequence>MRKYRSIAPVNGRLRRLNRRQRKKLHVGEFQDCLFEVRGSLVSDIDDGDALLDAFIAWIESCDLYFAGYVGRGRIDGMVLTSVGSPTEAQRQSVIRWFKERPEVAEVEAGEFRDAFYGYE</sequence>
<name>A0ABM8L755_9BURK</name>
<dbReference type="InterPro" id="IPR007416">
    <property type="entry name" value="YggL_50S_bp"/>
</dbReference>
<dbReference type="RefSeq" id="WP_262759588.1">
    <property type="nucleotide sequence ID" value="NZ_JAOQHO010000002.1"/>
</dbReference>